<reference evidence="2 3" key="1">
    <citation type="submission" date="2020-01" db="EMBL/GenBank/DDBJ databases">
        <authorList>
            <person name="Gupta K D."/>
        </authorList>
    </citation>
    <scope>NUCLEOTIDE SEQUENCE [LARGE SCALE GENOMIC DNA]</scope>
</reference>
<dbReference type="Proteomes" id="UP000467700">
    <property type="component" value="Unassembled WGS sequence"/>
</dbReference>
<dbReference type="AlphaFoldDB" id="A0A8S0WDG3"/>
<sequence length="904" mass="99545">MNSMQDAGPSSPSIGKSADTGGKSWRAGWWDFYPALETPKRLVHWSHSSLIFTADPTRPRVNARHFSSSKQFVLPSPPPIVSSYASYEPPSVISASPNGEWLFSYFPRRDNDGTGCLWKRGPQIDNWQVQDSWSFVRSGGVVAVSWLTSPREWVANISGEPMRLPPRGPQTPISKPTLLLVTQDNCIHLTYYRQFLSGIRTMKRSLSFNGLTLENAAGASEIPEGQHSPRQCVRAAIGMGYNDVSILVATNTCRMQSTTPPPAPIMAPPPFNSMDLSIPIAIPETHPQDHKSPEWDAWGEDNALDIYEIQLRFDGLTMIFTSNLISTLDHGSPIISDISFMCAPPPPPTSAPAESSRERSVKERGRFYLAVASVDFKEYTSLPTSKIILYSVICKAPNPRGSLWATNAEASRFVERGVVTHLESFVDFSTPSHLSIYAYTLDNSGPLAPGKSRPKEWSIGSISVLNVPDLTDNLNYEPTIINHPYDSLGRNLPLFAAVSPNRRLLCTLSSTIWRTKVSIHPLPKASTSSIPPFSTPLACSILARISSEDIIHSISAPQLPLSEATDVMYHALDVLEKFKSETPYSATWDIMGVATEVYRTQAQATKNEEEAKMLRDRWQTALDVCSIAACNTAFEDCKEDGGYDLDAAWRILGMCTWVVNLTEKLMKACVLSSNVKVAKSPVKTEEPESTVLLDATQLTAPILLHLAHPFALQNLLIALRHVKAFRTYLGSLPAGGENPKMAQTILIDTVDSSGVDFAELITALEEALPAIHALDTQDCQKALASCQPTTVMHAHLAQITQKISDSETLLNKSTLFIKPYDLLDGIARLSLESNRKSDESDIIAKGPLFKQGPRCVCLRCGGKTVRPTSAPRPVVSEAPKWIMWERMWQSRCICGGPWVASTLR</sequence>
<gene>
    <name evidence="2" type="ORF">AAE3_LOCUS13947</name>
</gene>
<evidence type="ECO:0000313" key="3">
    <source>
        <dbReference type="Proteomes" id="UP000467700"/>
    </source>
</evidence>
<evidence type="ECO:0000259" key="1">
    <source>
        <dbReference type="Pfam" id="PF20719"/>
    </source>
</evidence>
<organism evidence="2 3">
    <name type="scientific">Cyclocybe aegerita</name>
    <name type="common">Black poplar mushroom</name>
    <name type="synonym">Agrocybe aegerita</name>
    <dbReference type="NCBI Taxonomy" id="1973307"/>
    <lineage>
        <taxon>Eukaryota</taxon>
        <taxon>Fungi</taxon>
        <taxon>Dikarya</taxon>
        <taxon>Basidiomycota</taxon>
        <taxon>Agaricomycotina</taxon>
        <taxon>Agaricomycetes</taxon>
        <taxon>Agaricomycetidae</taxon>
        <taxon>Agaricales</taxon>
        <taxon>Agaricineae</taxon>
        <taxon>Bolbitiaceae</taxon>
        <taxon>Cyclocybe</taxon>
    </lineage>
</organism>
<accession>A0A8S0WDG3</accession>
<evidence type="ECO:0000313" key="2">
    <source>
        <dbReference type="EMBL" id="CAA7271639.1"/>
    </source>
</evidence>
<dbReference type="Pfam" id="PF20719">
    <property type="entry name" value="Med16_C"/>
    <property type="match status" value="1"/>
</dbReference>
<dbReference type="OrthoDB" id="2535907at2759"/>
<protein>
    <recommendedName>
        <fullName evidence="1">Mediator complex subunit 16 C-terminal domain-containing protein</fullName>
    </recommendedName>
</protein>
<dbReference type="EMBL" id="CACVBS010000112">
    <property type="protein sequence ID" value="CAA7271639.1"/>
    <property type="molecule type" value="Genomic_DNA"/>
</dbReference>
<feature type="domain" description="Mediator complex subunit 16 C-terminal" evidence="1">
    <location>
        <begin position="856"/>
        <end position="899"/>
    </location>
</feature>
<proteinExistence type="predicted"/>
<comment type="caution">
    <text evidence="2">The sequence shown here is derived from an EMBL/GenBank/DDBJ whole genome shotgun (WGS) entry which is preliminary data.</text>
</comment>
<name>A0A8S0WDG3_CYCAE</name>
<dbReference type="InterPro" id="IPR048339">
    <property type="entry name" value="Mediator_Med16_C"/>
</dbReference>
<keyword evidence="3" id="KW-1185">Reference proteome</keyword>